<dbReference type="InterPro" id="IPR019808">
    <property type="entry name" value="Histidine_triad_CS"/>
</dbReference>
<dbReference type="GO" id="GO:0003824">
    <property type="term" value="F:catalytic activity"/>
    <property type="evidence" value="ECO:0007669"/>
    <property type="project" value="InterPro"/>
</dbReference>
<dbReference type="EMBL" id="ATCF01000039">
    <property type="protein sequence ID" value="EPD97413.1"/>
    <property type="molecule type" value="Genomic_DNA"/>
</dbReference>
<dbReference type="PROSITE" id="PS00892">
    <property type="entry name" value="HIT_1"/>
    <property type="match status" value="1"/>
</dbReference>
<dbReference type="PANTHER" id="PTHR23089">
    <property type="entry name" value="HISTIDINE TRIAD HIT PROTEIN"/>
    <property type="match status" value="1"/>
</dbReference>
<dbReference type="Gene3D" id="3.30.428.10">
    <property type="entry name" value="HIT-like"/>
    <property type="match status" value="1"/>
</dbReference>
<dbReference type="InterPro" id="IPR001310">
    <property type="entry name" value="Histidine_triad_HIT"/>
</dbReference>
<dbReference type="HOGENOM" id="CLU_056776_8_1_4"/>
<dbReference type="Proteomes" id="UP000014400">
    <property type="component" value="Unassembled WGS sequence"/>
</dbReference>
<proteinExistence type="predicted"/>
<reference evidence="5 6" key="1">
    <citation type="submission" date="2013-04" db="EMBL/GenBank/DDBJ databases">
        <title>The Genome Sequence of Sutterella wadsworthensis HGA0223.</title>
        <authorList>
            <consortium name="The Broad Institute Genomics Platform"/>
            <person name="Earl A."/>
            <person name="Ward D."/>
            <person name="Feldgarden M."/>
            <person name="Gevers D."/>
            <person name="Schmidt T.M."/>
            <person name="Dover J."/>
            <person name="Dai D."/>
            <person name="Walker B."/>
            <person name="Young S."/>
            <person name="Zeng Q."/>
            <person name="Gargeya S."/>
            <person name="Fitzgerald M."/>
            <person name="Haas B."/>
            <person name="Abouelleil A."/>
            <person name="Allen A.W."/>
            <person name="Alvarado L."/>
            <person name="Arachchi H.M."/>
            <person name="Berlin A.M."/>
            <person name="Chapman S.B."/>
            <person name="Gainer-Dewar J."/>
            <person name="Goldberg J."/>
            <person name="Griggs A."/>
            <person name="Gujja S."/>
            <person name="Hansen M."/>
            <person name="Howarth C."/>
            <person name="Imamovic A."/>
            <person name="Ireland A."/>
            <person name="Larimer J."/>
            <person name="McCowan C."/>
            <person name="Murphy C."/>
            <person name="Pearson M."/>
            <person name="Poon T.W."/>
            <person name="Priest M."/>
            <person name="Roberts A."/>
            <person name="Saif S."/>
            <person name="Shea T."/>
            <person name="Sisk P."/>
            <person name="Sykes S."/>
            <person name="Wortman J."/>
            <person name="Nusbaum C."/>
            <person name="Birren B."/>
        </authorList>
    </citation>
    <scope>NUCLEOTIDE SEQUENCE [LARGE SCALE GENOMIC DNA]</scope>
    <source>
        <strain evidence="5 6">HGA0223</strain>
    </source>
</reference>
<protein>
    <recommendedName>
        <fullName evidence="4">HIT domain-containing protein</fullName>
    </recommendedName>
</protein>
<gene>
    <name evidence="5" type="ORF">HMPREF1476_02465</name>
</gene>
<name>S3B7R3_9BURK</name>
<dbReference type="PROSITE" id="PS51084">
    <property type="entry name" value="HIT_2"/>
    <property type="match status" value="1"/>
</dbReference>
<feature type="short sequence motif" description="Histidine triad motif" evidence="2 3">
    <location>
        <begin position="130"/>
        <end position="134"/>
    </location>
</feature>
<evidence type="ECO:0000313" key="5">
    <source>
        <dbReference type="EMBL" id="EPD97413.1"/>
    </source>
</evidence>
<feature type="domain" description="HIT" evidence="4">
    <location>
        <begin position="38"/>
        <end position="144"/>
    </location>
</feature>
<dbReference type="STRING" id="1203554.HMPREF1476_02465"/>
<sequence length="144" mass="15845">MSQYSNCREVGSRHYNSGGGLQYLQAVAQKGLRMSDCIFCKIAAGDIPSSKIYEDDDVIAFKDIHPQAPVHFLIVPKKHIVSLAETQSADEPLLGKMLGLVRKLAKEQGCDNGFRVIINTGRDGGQEVPHLHIHVLGGPRPWKN</sequence>
<accession>S3B7R3</accession>
<dbReference type="InterPro" id="IPR011146">
    <property type="entry name" value="HIT-like"/>
</dbReference>
<organism evidence="5 6">
    <name type="scientific">Sutterella wadsworthensis HGA0223</name>
    <dbReference type="NCBI Taxonomy" id="1203554"/>
    <lineage>
        <taxon>Bacteria</taxon>
        <taxon>Pseudomonadati</taxon>
        <taxon>Pseudomonadota</taxon>
        <taxon>Betaproteobacteria</taxon>
        <taxon>Burkholderiales</taxon>
        <taxon>Sutterellaceae</taxon>
        <taxon>Sutterella</taxon>
    </lineage>
</organism>
<dbReference type="eggNOG" id="COG0537">
    <property type="taxonomic scope" value="Bacteria"/>
</dbReference>
<evidence type="ECO:0000256" key="3">
    <source>
        <dbReference type="PROSITE-ProRule" id="PRU00464"/>
    </source>
</evidence>
<evidence type="ECO:0000256" key="2">
    <source>
        <dbReference type="PIRSR" id="PIRSR601310-3"/>
    </source>
</evidence>
<comment type="caution">
    <text evidence="5">The sequence shown here is derived from an EMBL/GenBank/DDBJ whole genome shotgun (WGS) entry which is preliminary data.</text>
</comment>
<evidence type="ECO:0000256" key="1">
    <source>
        <dbReference type="PIRSR" id="PIRSR601310-1"/>
    </source>
</evidence>
<keyword evidence="6" id="KW-1185">Reference proteome</keyword>
<feature type="active site" description="Tele-AMP-histidine intermediate" evidence="1">
    <location>
        <position position="132"/>
    </location>
</feature>
<dbReference type="Pfam" id="PF01230">
    <property type="entry name" value="HIT"/>
    <property type="match status" value="1"/>
</dbReference>
<dbReference type="CDD" id="cd01276">
    <property type="entry name" value="PKCI_related"/>
    <property type="match status" value="1"/>
</dbReference>
<dbReference type="PRINTS" id="PR00332">
    <property type="entry name" value="HISTRIAD"/>
</dbReference>
<dbReference type="PATRIC" id="fig|1203554.3.peg.2542"/>
<dbReference type="InterPro" id="IPR036265">
    <property type="entry name" value="HIT-like_sf"/>
</dbReference>
<evidence type="ECO:0000259" key="4">
    <source>
        <dbReference type="PROSITE" id="PS51084"/>
    </source>
</evidence>
<dbReference type="SUPFAM" id="SSF54197">
    <property type="entry name" value="HIT-like"/>
    <property type="match status" value="1"/>
</dbReference>
<dbReference type="AlphaFoldDB" id="S3B7R3"/>
<evidence type="ECO:0000313" key="6">
    <source>
        <dbReference type="Proteomes" id="UP000014400"/>
    </source>
</evidence>